<evidence type="ECO:0000313" key="3">
    <source>
        <dbReference type="EMBL" id="KAG0266208.1"/>
    </source>
</evidence>
<gene>
    <name evidence="3" type="ORF">DFQ27_009921</name>
</gene>
<dbReference type="GO" id="GO:0030687">
    <property type="term" value="C:preribosome, large subunit precursor"/>
    <property type="evidence" value="ECO:0007669"/>
    <property type="project" value="TreeGrafter"/>
</dbReference>
<comment type="similarity">
    <text evidence="1">Belongs to the RRP15 family.</text>
</comment>
<dbReference type="InterPro" id="IPR012459">
    <property type="entry name" value="Rrp15"/>
</dbReference>
<comment type="caution">
    <text evidence="3">The sequence shown here is derived from an EMBL/GenBank/DDBJ whole genome shotgun (WGS) entry which is preliminary data.</text>
</comment>
<feature type="compositionally biased region" description="Acidic residues" evidence="2">
    <location>
        <begin position="142"/>
        <end position="174"/>
    </location>
</feature>
<feature type="region of interest" description="Disordered" evidence="2">
    <location>
        <begin position="1"/>
        <end position="211"/>
    </location>
</feature>
<dbReference type="Pfam" id="PF07890">
    <property type="entry name" value="Rrp15p"/>
    <property type="match status" value="1"/>
</dbReference>
<evidence type="ECO:0008006" key="5">
    <source>
        <dbReference type="Google" id="ProtNLM"/>
    </source>
</evidence>
<feature type="compositionally biased region" description="Low complexity" evidence="2">
    <location>
        <begin position="51"/>
        <end position="65"/>
    </location>
</feature>
<sequence length="324" mass="34639">MKRPAANDRPAAKRQDTGAQPKSILKKRAATTAPSSANTKKTGSSEAILRANTKTNAKSTATTFAPETGAKQQKDSKAKSLSKNPRKPETATTATTAATKQKGAPSTTQKQHPKAVLKLGGAQRKSGAVKKPAKRSAAGSDSDNDGEDERDSDGDAADGESDSNDEVDDDDDLEGIQAPTKKTSKKNTEESMAEAMSKILGSTLRKADASQPILARSRGVERKLEEEKLEAKARKALTFEKRRAMNKDRVKPDFTGMEYEKKLRKVATRGVVQLFNAIKAQQKVTETVTDKIAPIGANAKDKVANMTKASFLDLLKSGTKVAAV</sequence>
<feature type="compositionally biased region" description="Low complexity" evidence="2">
    <location>
        <begin position="90"/>
        <end position="99"/>
    </location>
</feature>
<evidence type="ECO:0000256" key="1">
    <source>
        <dbReference type="ARBA" id="ARBA00007462"/>
    </source>
</evidence>
<reference evidence="3" key="1">
    <citation type="journal article" date="2020" name="Fungal Divers.">
        <title>Resolving the Mortierellaceae phylogeny through synthesis of multi-gene phylogenetics and phylogenomics.</title>
        <authorList>
            <person name="Vandepol N."/>
            <person name="Liber J."/>
            <person name="Desiro A."/>
            <person name="Na H."/>
            <person name="Kennedy M."/>
            <person name="Barry K."/>
            <person name="Grigoriev I.V."/>
            <person name="Miller A.N."/>
            <person name="O'Donnell K."/>
            <person name="Stajich J.E."/>
            <person name="Bonito G."/>
        </authorList>
    </citation>
    <scope>NUCLEOTIDE SEQUENCE</scope>
    <source>
        <strain evidence="3">BC1065</strain>
    </source>
</reference>
<protein>
    <recommendedName>
        <fullName evidence="5">Rrp15p-domain-containing protein</fullName>
    </recommendedName>
</protein>
<name>A0A9P6QEM3_9FUNG</name>
<accession>A0A9P6QEM3</accession>
<dbReference type="GO" id="GO:0000460">
    <property type="term" value="P:maturation of 5.8S rRNA"/>
    <property type="evidence" value="ECO:0007669"/>
    <property type="project" value="TreeGrafter"/>
</dbReference>
<proteinExistence type="inferred from homology"/>
<evidence type="ECO:0000313" key="4">
    <source>
        <dbReference type="Proteomes" id="UP000807716"/>
    </source>
</evidence>
<dbReference type="Proteomes" id="UP000807716">
    <property type="component" value="Unassembled WGS sequence"/>
</dbReference>
<dbReference type="EMBL" id="JAAAJB010000098">
    <property type="protein sequence ID" value="KAG0266208.1"/>
    <property type="molecule type" value="Genomic_DNA"/>
</dbReference>
<keyword evidence="4" id="KW-1185">Reference proteome</keyword>
<dbReference type="PANTHER" id="PTHR13245">
    <property type="entry name" value="RRP15-LIKE PROTEIN"/>
    <property type="match status" value="1"/>
</dbReference>
<dbReference type="OrthoDB" id="20949at2759"/>
<feature type="compositionally biased region" description="Polar residues" evidence="2">
    <location>
        <begin position="32"/>
        <end position="45"/>
    </location>
</feature>
<dbReference type="GO" id="GO:0000470">
    <property type="term" value="P:maturation of LSU-rRNA"/>
    <property type="evidence" value="ECO:0007669"/>
    <property type="project" value="TreeGrafter"/>
</dbReference>
<dbReference type="AlphaFoldDB" id="A0A9P6QEM3"/>
<organism evidence="3 4">
    <name type="scientific">Actinomortierella ambigua</name>
    <dbReference type="NCBI Taxonomy" id="1343610"/>
    <lineage>
        <taxon>Eukaryota</taxon>
        <taxon>Fungi</taxon>
        <taxon>Fungi incertae sedis</taxon>
        <taxon>Mucoromycota</taxon>
        <taxon>Mortierellomycotina</taxon>
        <taxon>Mortierellomycetes</taxon>
        <taxon>Mortierellales</taxon>
        <taxon>Mortierellaceae</taxon>
        <taxon>Actinomortierella</taxon>
    </lineage>
</organism>
<dbReference type="PANTHER" id="PTHR13245:SF14">
    <property type="entry name" value="RRP15-LIKE PROTEIN"/>
    <property type="match status" value="1"/>
</dbReference>
<evidence type="ECO:0000256" key="2">
    <source>
        <dbReference type="SAM" id="MobiDB-lite"/>
    </source>
</evidence>